<dbReference type="EMBL" id="CP000554">
    <property type="protein sequence ID" value="ABM78771.1"/>
    <property type="molecule type" value="Genomic_DNA"/>
</dbReference>
<evidence type="ECO:0000313" key="1">
    <source>
        <dbReference type="EMBL" id="ABM78771.1"/>
    </source>
</evidence>
<dbReference type="HOGENOM" id="CLU_2956974_0_0_3"/>
<dbReference type="KEGG" id="pmf:P9303_20291"/>
<dbReference type="AlphaFoldDB" id="A2CBB1"/>
<sequence length="59" mass="6575">MPENYNAINPTSDLLPEAQIALLQKATRQSWSCSDPTFYSDQSSSHALVGYEQPFTVLL</sequence>
<dbReference type="Proteomes" id="UP000002274">
    <property type="component" value="Chromosome"/>
</dbReference>
<accession>A2CBB1</accession>
<protein>
    <submittedName>
        <fullName evidence="1">Uncharacterized protein</fullName>
    </submittedName>
</protein>
<name>A2CBB1_PROM3</name>
<reference evidence="1 2" key="1">
    <citation type="journal article" date="2007" name="PLoS Genet.">
        <title>Patterns and implications of gene gain and loss in the evolution of Prochlorococcus.</title>
        <authorList>
            <person name="Kettler G.C."/>
            <person name="Martiny A.C."/>
            <person name="Huang K."/>
            <person name="Zucker J."/>
            <person name="Coleman M.L."/>
            <person name="Rodrigue S."/>
            <person name="Chen F."/>
            <person name="Lapidus A."/>
            <person name="Ferriera S."/>
            <person name="Johnson J."/>
            <person name="Steglich C."/>
            <person name="Church G.M."/>
            <person name="Richardson P."/>
            <person name="Chisholm S.W."/>
        </authorList>
    </citation>
    <scope>NUCLEOTIDE SEQUENCE [LARGE SCALE GENOMIC DNA]</scope>
    <source>
        <strain evidence="1 2">MIT 9303</strain>
    </source>
</reference>
<organism evidence="1 2">
    <name type="scientific">Prochlorococcus marinus (strain MIT 9303)</name>
    <dbReference type="NCBI Taxonomy" id="59922"/>
    <lineage>
        <taxon>Bacteria</taxon>
        <taxon>Bacillati</taxon>
        <taxon>Cyanobacteriota</taxon>
        <taxon>Cyanophyceae</taxon>
        <taxon>Synechococcales</taxon>
        <taxon>Prochlorococcaceae</taxon>
        <taxon>Prochlorococcus</taxon>
    </lineage>
</organism>
<proteinExistence type="predicted"/>
<gene>
    <name evidence="1" type="ordered locus">P9303_20291</name>
</gene>
<evidence type="ECO:0000313" key="2">
    <source>
        <dbReference type="Proteomes" id="UP000002274"/>
    </source>
</evidence>